<evidence type="ECO:0000313" key="4">
    <source>
        <dbReference type="EMBL" id="MBS6635278.1"/>
    </source>
</evidence>
<accession>A0A943TE30</accession>
<proteinExistence type="predicted"/>
<dbReference type="RefSeq" id="WP_303948301.1">
    <property type="nucleotide sequence ID" value="NZ_CAURUP010000002.1"/>
</dbReference>
<evidence type="ECO:0000256" key="2">
    <source>
        <dbReference type="ARBA" id="ARBA00022679"/>
    </source>
</evidence>
<protein>
    <recommendedName>
        <fullName evidence="1">D-inositol 3-phosphate glycosyltransferase</fullName>
    </recommendedName>
</protein>
<dbReference type="EMBL" id="JAGZXI010000008">
    <property type="protein sequence ID" value="MBS6635278.1"/>
    <property type="molecule type" value="Genomic_DNA"/>
</dbReference>
<gene>
    <name evidence="4" type="ORF">KH265_06440</name>
</gene>
<reference evidence="4" key="1">
    <citation type="submission" date="2021-02" db="EMBL/GenBank/DDBJ databases">
        <title>Infant gut strain persistence is associated with maternal origin, phylogeny, and functional potential including surface adhesion and iron acquisition.</title>
        <authorList>
            <person name="Lou Y.C."/>
        </authorList>
    </citation>
    <scope>NUCLEOTIDE SEQUENCE</scope>
    <source>
        <strain evidence="4">L1_008_092G1_dasL1_008_092G1_concoct_16</strain>
    </source>
</reference>
<dbReference type="InterPro" id="IPR050194">
    <property type="entry name" value="Glycosyltransferase_grp1"/>
</dbReference>
<dbReference type="SUPFAM" id="SSF53756">
    <property type="entry name" value="UDP-Glycosyltransferase/glycogen phosphorylase"/>
    <property type="match status" value="1"/>
</dbReference>
<evidence type="ECO:0000259" key="3">
    <source>
        <dbReference type="Pfam" id="PF00534"/>
    </source>
</evidence>
<dbReference type="Proteomes" id="UP000739069">
    <property type="component" value="Unassembled WGS sequence"/>
</dbReference>
<keyword evidence="4" id="KW-0328">Glycosyltransferase</keyword>
<organism evidence="4 5">
    <name type="scientific">Rothia mucilaginosa</name>
    <dbReference type="NCBI Taxonomy" id="43675"/>
    <lineage>
        <taxon>Bacteria</taxon>
        <taxon>Bacillati</taxon>
        <taxon>Actinomycetota</taxon>
        <taxon>Actinomycetes</taxon>
        <taxon>Micrococcales</taxon>
        <taxon>Micrococcaceae</taxon>
        <taxon>Rothia</taxon>
    </lineage>
</organism>
<dbReference type="GO" id="GO:0016757">
    <property type="term" value="F:glycosyltransferase activity"/>
    <property type="evidence" value="ECO:0007669"/>
    <property type="project" value="UniProtKB-KW"/>
</dbReference>
<sequence length="416" mass="46462">MSLTQLLTSAPFTGPKNPDAVLRDIPKGMKKVARLVRRYVPFVRPEAKEEVAIAHDYLTQRGGAERVVLAMHRAFPDAPIYTTLYDPEGTFPEFKDAKIITSPLNKIGYLRRNHRMALPILPLASSLLKVPAERAVVSTTGWAHGFNYAGRKFIYCHSPARWLYLSDQYLGEKSTGPVPLLLKTLRPALMLWDHWAAHRSAVYVANASVIKKRIENVYGKKDVPIFFPPHSVDPKAPTEPIPGLEEFMSGDDYFLIVSRLLPYKNVDKAVEACNNLGKKLLVIGHGPEKEHLLQIAGDTIRIASGVTDAQLRYAYRHCLALLAISYEDFGITPLEAGASGKAVIAYRAGGFLDTIQEGKTGVFIDQPTVEQLQAALEVFNPKDWDADYIREHVDGFSEARFISRLKTYIHALPEDQ</sequence>
<dbReference type="Pfam" id="PF00534">
    <property type="entry name" value="Glycos_transf_1"/>
    <property type="match status" value="1"/>
</dbReference>
<keyword evidence="2 4" id="KW-0808">Transferase</keyword>
<evidence type="ECO:0000256" key="1">
    <source>
        <dbReference type="ARBA" id="ARBA00021292"/>
    </source>
</evidence>
<dbReference type="Gene3D" id="3.40.50.2000">
    <property type="entry name" value="Glycogen Phosphorylase B"/>
    <property type="match status" value="1"/>
</dbReference>
<dbReference type="AlphaFoldDB" id="A0A943TE30"/>
<dbReference type="InterPro" id="IPR001296">
    <property type="entry name" value="Glyco_trans_1"/>
</dbReference>
<dbReference type="PANTHER" id="PTHR45947:SF3">
    <property type="entry name" value="SULFOQUINOVOSYL TRANSFERASE SQD2"/>
    <property type="match status" value="1"/>
</dbReference>
<feature type="domain" description="Glycosyl transferase family 1" evidence="3">
    <location>
        <begin position="249"/>
        <end position="377"/>
    </location>
</feature>
<dbReference type="PANTHER" id="PTHR45947">
    <property type="entry name" value="SULFOQUINOVOSYL TRANSFERASE SQD2"/>
    <property type="match status" value="1"/>
</dbReference>
<name>A0A943TE30_9MICC</name>
<comment type="caution">
    <text evidence="4">The sequence shown here is derived from an EMBL/GenBank/DDBJ whole genome shotgun (WGS) entry which is preliminary data.</text>
</comment>
<evidence type="ECO:0000313" key="5">
    <source>
        <dbReference type="Proteomes" id="UP000739069"/>
    </source>
</evidence>